<keyword evidence="1" id="KW-0812">Transmembrane</keyword>
<keyword evidence="1" id="KW-0472">Membrane</keyword>
<gene>
    <name evidence="2" type="ORF">AAH949_03060</name>
</gene>
<feature type="transmembrane region" description="Helical" evidence="1">
    <location>
        <begin position="123"/>
        <end position="144"/>
    </location>
</feature>
<name>A0AAU7E9C8_9BACT</name>
<dbReference type="AlphaFoldDB" id="A0AAU7E9C8"/>
<evidence type="ECO:0000256" key="1">
    <source>
        <dbReference type="SAM" id="Phobius"/>
    </source>
</evidence>
<dbReference type="RefSeq" id="WP_134238388.1">
    <property type="nucleotide sequence ID" value="NZ_CP155620.1"/>
</dbReference>
<feature type="transmembrane region" description="Helical" evidence="1">
    <location>
        <begin position="92"/>
        <end position="111"/>
    </location>
</feature>
<evidence type="ECO:0000313" key="2">
    <source>
        <dbReference type="EMBL" id="XBJ29827.1"/>
    </source>
</evidence>
<feature type="transmembrane region" description="Helical" evidence="1">
    <location>
        <begin position="185"/>
        <end position="205"/>
    </location>
</feature>
<feature type="transmembrane region" description="Helical" evidence="1">
    <location>
        <begin position="217"/>
        <end position="238"/>
    </location>
</feature>
<accession>A0AAU7E9C8</accession>
<feature type="transmembrane region" description="Helical" evidence="1">
    <location>
        <begin position="67"/>
        <end position="87"/>
    </location>
</feature>
<sequence>MFVAMLVFIVWALCIFSPLIMLTNWKYKNLLLILFVCIVVHFSFIPFTLFAMIFIHDLSFEFRTPLTMVMINVFVGVFILSVLSIFLKKVEFFIAIFWVLCVMALSYYGEIFTKIANFMDNTWYFLIFLFASLGCVSAILNFIFKNKNILRNYFCLVVFFCVFVLFINILSHIEIANYKQFILDSFSWYFLFLFTFVLFAVYGIYSLFKKYDKKVQVCFIICVFCFFPYIFPLLPMMAMMD</sequence>
<dbReference type="EMBL" id="CP155620">
    <property type="protein sequence ID" value="XBJ29827.1"/>
    <property type="molecule type" value="Genomic_DNA"/>
</dbReference>
<feature type="transmembrane region" description="Helical" evidence="1">
    <location>
        <begin position="153"/>
        <end position="173"/>
    </location>
</feature>
<feature type="transmembrane region" description="Helical" evidence="1">
    <location>
        <begin position="30"/>
        <end position="55"/>
    </location>
</feature>
<organism evidence="2">
    <name type="scientific">Campylobacter sp. CCS1377</name>
    <dbReference type="NCBI Taxonomy" id="3158229"/>
    <lineage>
        <taxon>Bacteria</taxon>
        <taxon>Pseudomonadati</taxon>
        <taxon>Campylobacterota</taxon>
        <taxon>Epsilonproteobacteria</taxon>
        <taxon>Campylobacterales</taxon>
        <taxon>Campylobacteraceae</taxon>
        <taxon>Campylobacter</taxon>
    </lineage>
</organism>
<protein>
    <recommendedName>
        <fullName evidence="3">Integral membrane protein</fullName>
    </recommendedName>
</protein>
<keyword evidence="1" id="KW-1133">Transmembrane helix</keyword>
<proteinExistence type="predicted"/>
<evidence type="ECO:0008006" key="3">
    <source>
        <dbReference type="Google" id="ProtNLM"/>
    </source>
</evidence>
<feature type="transmembrane region" description="Helical" evidence="1">
    <location>
        <begin position="6"/>
        <end position="23"/>
    </location>
</feature>
<reference evidence="2" key="1">
    <citation type="submission" date="2024-05" db="EMBL/GenBank/DDBJ databases">
        <title>Campylobacter coli isolated from environmental waters in Slovenia.</title>
        <authorList>
            <person name="Zautner A.E."/>
            <person name="Bunk B."/>
            <person name="Riedel T."/>
            <person name="Sproeer C."/>
        </authorList>
    </citation>
    <scope>NUCLEOTIDE SEQUENCE</scope>
    <source>
        <strain evidence="2">CCS1377</strain>
    </source>
</reference>